<dbReference type="SUPFAM" id="SSF54277">
    <property type="entry name" value="CAD &amp; PB1 domains"/>
    <property type="match status" value="1"/>
</dbReference>
<keyword evidence="4" id="KW-1185">Reference proteome</keyword>
<comment type="caution">
    <text evidence="3">The sequence shown here is derived from an EMBL/GenBank/DDBJ whole genome shotgun (WGS) entry which is preliminary data.</text>
</comment>
<evidence type="ECO:0000313" key="4">
    <source>
        <dbReference type="Proteomes" id="UP001341840"/>
    </source>
</evidence>
<reference evidence="3 4" key="1">
    <citation type="journal article" date="2023" name="Plants (Basel)">
        <title>Bridging the Gap: Combining Genomics and Transcriptomics Approaches to Understand Stylosanthes scabra, an Orphan Legume from the Brazilian Caatinga.</title>
        <authorList>
            <person name="Ferreira-Neto J.R.C."/>
            <person name="da Silva M.D."/>
            <person name="Binneck E."/>
            <person name="de Melo N.F."/>
            <person name="da Silva R.H."/>
            <person name="de Melo A.L.T.M."/>
            <person name="Pandolfi V."/>
            <person name="Bustamante F.O."/>
            <person name="Brasileiro-Vidal A.C."/>
            <person name="Benko-Iseppon A.M."/>
        </authorList>
    </citation>
    <scope>NUCLEOTIDE SEQUENCE [LARGE SCALE GENOMIC DNA]</scope>
    <source>
        <tissue evidence="3">Leaves</tissue>
    </source>
</reference>
<dbReference type="Gene3D" id="3.10.20.90">
    <property type="entry name" value="Phosphatidylinositol 3-kinase Catalytic Subunit, Chain A, domain 1"/>
    <property type="match status" value="1"/>
</dbReference>
<dbReference type="InterPro" id="IPR053198">
    <property type="entry name" value="Gynoecium_Dev_Regulator"/>
</dbReference>
<organism evidence="3 4">
    <name type="scientific">Stylosanthes scabra</name>
    <dbReference type="NCBI Taxonomy" id="79078"/>
    <lineage>
        <taxon>Eukaryota</taxon>
        <taxon>Viridiplantae</taxon>
        <taxon>Streptophyta</taxon>
        <taxon>Embryophyta</taxon>
        <taxon>Tracheophyta</taxon>
        <taxon>Spermatophyta</taxon>
        <taxon>Magnoliopsida</taxon>
        <taxon>eudicotyledons</taxon>
        <taxon>Gunneridae</taxon>
        <taxon>Pentapetalae</taxon>
        <taxon>rosids</taxon>
        <taxon>fabids</taxon>
        <taxon>Fabales</taxon>
        <taxon>Fabaceae</taxon>
        <taxon>Papilionoideae</taxon>
        <taxon>50 kb inversion clade</taxon>
        <taxon>dalbergioids sensu lato</taxon>
        <taxon>Dalbergieae</taxon>
        <taxon>Pterocarpus clade</taxon>
        <taxon>Stylosanthes</taxon>
    </lineage>
</organism>
<sequence length="208" mass="22490">MEKKTYTNNNNTIKFLYSYGGRILPRSTDGQLRYTGGHTRILTVNPSITYSELIAKLCELCGSPATLKCPLPNGDLETLVSVKNDEDLANILQEYDRASLSLPNPLKIRAILSLPSSLKTPSPTPPSSLSSSSSSLSSSSAARSPFGSSRSSAESPPYAAPHRFLSRNFSPAVYPAGVRSGGVCCCTPHFHGSPRFLYRGPHSSYYCH</sequence>
<evidence type="ECO:0000313" key="3">
    <source>
        <dbReference type="EMBL" id="MED6218177.1"/>
    </source>
</evidence>
<accession>A0ABU6Z6H1</accession>
<protein>
    <recommendedName>
        <fullName evidence="2">PB1 domain-containing protein</fullName>
    </recommendedName>
</protein>
<gene>
    <name evidence="3" type="ORF">PIB30_024502</name>
</gene>
<proteinExistence type="predicted"/>
<feature type="domain" description="PB1" evidence="2">
    <location>
        <begin position="27"/>
        <end position="113"/>
    </location>
</feature>
<evidence type="ECO:0000259" key="2">
    <source>
        <dbReference type="SMART" id="SM00666"/>
    </source>
</evidence>
<dbReference type="PANTHER" id="PTHR31066">
    <property type="entry name" value="OS05G0427100 PROTEIN-RELATED"/>
    <property type="match status" value="1"/>
</dbReference>
<dbReference type="Pfam" id="PF00564">
    <property type="entry name" value="PB1"/>
    <property type="match status" value="1"/>
</dbReference>
<name>A0ABU6Z6H1_9FABA</name>
<dbReference type="SMART" id="SM00666">
    <property type="entry name" value="PB1"/>
    <property type="match status" value="1"/>
</dbReference>
<dbReference type="InterPro" id="IPR000270">
    <property type="entry name" value="PB1_dom"/>
</dbReference>
<dbReference type="Proteomes" id="UP001341840">
    <property type="component" value="Unassembled WGS sequence"/>
</dbReference>
<dbReference type="EMBL" id="JASCZI010271948">
    <property type="protein sequence ID" value="MED6218177.1"/>
    <property type="molecule type" value="Genomic_DNA"/>
</dbReference>
<dbReference type="PANTHER" id="PTHR31066:SF99">
    <property type="entry name" value="PB1 DOMAIN PROTEIN"/>
    <property type="match status" value="1"/>
</dbReference>
<feature type="region of interest" description="Disordered" evidence="1">
    <location>
        <begin position="118"/>
        <end position="138"/>
    </location>
</feature>
<evidence type="ECO:0000256" key="1">
    <source>
        <dbReference type="SAM" id="MobiDB-lite"/>
    </source>
</evidence>
<dbReference type="CDD" id="cd06410">
    <property type="entry name" value="PB1_UP2"/>
    <property type="match status" value="1"/>
</dbReference>